<feature type="transmembrane region" description="Helical" evidence="6">
    <location>
        <begin position="49"/>
        <end position="72"/>
    </location>
</feature>
<sequence length="591" mass="64291">MDIFSVLSMIGGLAMFLYGMETMGDGLAKTAGGKLEHILEKLTSTPIKGVLLGAAVTAVIQSSSATTVMVVGFVNSGIMKLSQAVGIIMGANIGTTVTSWIVSLSGIESSNIVLQFLKPTSFCPILALIGIILLMFTKDEKKHDIGGILLGFAVLMFGMDAMSNAVKPLADVPEFTSILTMFSNPVLGMIAGAVLTAVIQSSSASVGILQALCATGSVTFGTALPIIMGQNIGTCITALISAIGAKKNAKRAAFVHLYFNIIGTILFMVVFYTLNAFMHFAFLGTAANAAGIAVIHSVFNVVATVCLLPFHRLLEKLATITVRGNDDEEEDEEMEGLPSELALLDERFLEKPAFAVGHCVTVARKMAELTEECLVLSTDLLEQYDKKTAKRVASLESQIDTFEDMLGTYMIKLSAKPLSVADNQTISTILHCSGNFERISDHAMNICETAQVMNKKELVFSDKAKEELQIYIRALQKIVSMTMQAFNTDDYELAKHVEPLEDVIDGINDKAKKHHIKRLQKGKCTIALSVPFEDLLTNFERVSDHCSNVAVCMIQTRDDVYDTHEYLDTLKENNTPEFRAMYDEYKAEYGL</sequence>
<feature type="transmembrane region" description="Helical" evidence="6">
    <location>
        <begin position="84"/>
        <end position="104"/>
    </location>
</feature>
<dbReference type="InterPro" id="IPR026022">
    <property type="entry name" value="PhoU_dom"/>
</dbReference>
<dbReference type="NCBIfam" id="NF037997">
    <property type="entry name" value="Na_Pi_symport"/>
    <property type="match status" value="1"/>
</dbReference>
<evidence type="ECO:0000313" key="9">
    <source>
        <dbReference type="Proteomes" id="UP000643810"/>
    </source>
</evidence>
<dbReference type="Pfam" id="PF01895">
    <property type="entry name" value="PhoU"/>
    <property type="match status" value="2"/>
</dbReference>
<dbReference type="InterPro" id="IPR004633">
    <property type="entry name" value="NaPi_cotrn-rel/YqeW-like"/>
</dbReference>
<accession>A0ABR7GIQ9</accession>
<keyword evidence="3 6" id="KW-0812">Transmembrane</keyword>
<comment type="subcellular location">
    <subcellularLocation>
        <location evidence="1">Cell membrane</location>
        <topology evidence="1">Multi-pass membrane protein</topology>
    </subcellularLocation>
</comment>
<feature type="transmembrane region" description="Helical" evidence="6">
    <location>
        <begin position="257"/>
        <end position="283"/>
    </location>
</feature>
<protein>
    <submittedName>
        <fullName evidence="8">Na/Pi cotransporter family protein</fullName>
    </submittedName>
</protein>
<evidence type="ECO:0000256" key="6">
    <source>
        <dbReference type="SAM" id="Phobius"/>
    </source>
</evidence>
<dbReference type="InterPro" id="IPR003841">
    <property type="entry name" value="Na/Pi_transpt"/>
</dbReference>
<dbReference type="PANTHER" id="PTHR10010:SF46">
    <property type="entry name" value="SODIUM-DEPENDENT PHOSPHATE TRANSPORT PROTEIN 2B"/>
    <property type="match status" value="1"/>
</dbReference>
<feature type="transmembrane region" description="Helical" evidence="6">
    <location>
        <begin position="178"/>
        <end position="199"/>
    </location>
</feature>
<evidence type="ECO:0000259" key="7">
    <source>
        <dbReference type="Pfam" id="PF01895"/>
    </source>
</evidence>
<feature type="transmembrane region" description="Helical" evidence="6">
    <location>
        <begin position="116"/>
        <end position="136"/>
    </location>
</feature>
<dbReference type="Gene3D" id="1.20.58.220">
    <property type="entry name" value="Phosphate transport system protein phou homolog 2, domain 2"/>
    <property type="match status" value="1"/>
</dbReference>
<feature type="domain" description="PhoU" evidence="7">
    <location>
        <begin position="475"/>
        <end position="550"/>
    </location>
</feature>
<evidence type="ECO:0000256" key="1">
    <source>
        <dbReference type="ARBA" id="ARBA00004651"/>
    </source>
</evidence>
<proteinExistence type="predicted"/>
<feature type="transmembrane region" description="Helical" evidence="6">
    <location>
        <begin position="148"/>
        <end position="166"/>
    </location>
</feature>
<feature type="transmembrane region" description="Helical" evidence="6">
    <location>
        <begin position="289"/>
        <end position="310"/>
    </location>
</feature>
<feature type="domain" description="PhoU" evidence="7">
    <location>
        <begin position="364"/>
        <end position="449"/>
    </location>
</feature>
<comment type="caution">
    <text evidence="8">The sequence shown here is derived from an EMBL/GenBank/DDBJ whole genome shotgun (WGS) entry which is preliminary data.</text>
</comment>
<evidence type="ECO:0000313" key="8">
    <source>
        <dbReference type="EMBL" id="MBC5687174.1"/>
    </source>
</evidence>
<dbReference type="NCBIfam" id="TIGR00704">
    <property type="entry name" value="NaPi_cotrn_rel"/>
    <property type="match status" value="1"/>
</dbReference>
<evidence type="ECO:0000256" key="5">
    <source>
        <dbReference type="ARBA" id="ARBA00023136"/>
    </source>
</evidence>
<keyword evidence="4 6" id="KW-1133">Transmembrane helix</keyword>
<evidence type="ECO:0000256" key="3">
    <source>
        <dbReference type="ARBA" id="ARBA00022692"/>
    </source>
</evidence>
<evidence type="ECO:0000256" key="4">
    <source>
        <dbReference type="ARBA" id="ARBA00022989"/>
    </source>
</evidence>
<dbReference type="SUPFAM" id="SSF109755">
    <property type="entry name" value="PhoU-like"/>
    <property type="match status" value="1"/>
</dbReference>
<dbReference type="Pfam" id="PF02690">
    <property type="entry name" value="Na_Pi_cotrans"/>
    <property type="match status" value="1"/>
</dbReference>
<dbReference type="Proteomes" id="UP000643810">
    <property type="component" value="Unassembled WGS sequence"/>
</dbReference>
<dbReference type="RefSeq" id="WP_186854684.1">
    <property type="nucleotide sequence ID" value="NZ_JACOPG010000004.1"/>
</dbReference>
<evidence type="ECO:0000256" key="2">
    <source>
        <dbReference type="ARBA" id="ARBA00022475"/>
    </source>
</evidence>
<organism evidence="8 9">
    <name type="scientific">Roseburia lenta</name>
    <dbReference type="NCBI Taxonomy" id="2763061"/>
    <lineage>
        <taxon>Bacteria</taxon>
        <taxon>Bacillati</taxon>
        <taxon>Bacillota</taxon>
        <taxon>Clostridia</taxon>
        <taxon>Lachnospirales</taxon>
        <taxon>Lachnospiraceae</taxon>
        <taxon>Roseburia</taxon>
    </lineage>
</organism>
<keyword evidence="5 6" id="KW-0472">Membrane</keyword>
<gene>
    <name evidence="8" type="ORF">H8R94_11275</name>
</gene>
<feature type="transmembrane region" description="Helical" evidence="6">
    <location>
        <begin position="6"/>
        <end position="28"/>
    </location>
</feature>
<dbReference type="EMBL" id="JACOPG010000004">
    <property type="protein sequence ID" value="MBC5687174.1"/>
    <property type="molecule type" value="Genomic_DNA"/>
</dbReference>
<reference evidence="8 9" key="1">
    <citation type="submission" date="2020-08" db="EMBL/GenBank/DDBJ databases">
        <title>Genome public.</title>
        <authorList>
            <person name="Liu C."/>
            <person name="Sun Q."/>
        </authorList>
    </citation>
    <scope>NUCLEOTIDE SEQUENCE [LARGE SCALE GENOMIC DNA]</scope>
    <source>
        <strain evidence="8 9">NSJ-9</strain>
    </source>
</reference>
<keyword evidence="9" id="KW-1185">Reference proteome</keyword>
<dbReference type="PANTHER" id="PTHR10010">
    <property type="entry name" value="SOLUTE CARRIER FAMILY 34 SODIUM PHOSPHATE , MEMBER 2-RELATED"/>
    <property type="match status" value="1"/>
</dbReference>
<dbReference type="InterPro" id="IPR038078">
    <property type="entry name" value="PhoU-like_sf"/>
</dbReference>
<keyword evidence="2" id="KW-1003">Cell membrane</keyword>
<name>A0ABR7GIQ9_9FIRM</name>